<name>A0AAU9WT33_9CNID</name>
<feature type="region of interest" description="Disordered" evidence="1">
    <location>
        <begin position="2282"/>
        <end position="2309"/>
    </location>
</feature>
<feature type="domain" description="VWFA" evidence="2">
    <location>
        <begin position="1713"/>
        <end position="1889"/>
    </location>
</feature>
<dbReference type="InterPro" id="IPR036465">
    <property type="entry name" value="vWFA_dom_sf"/>
</dbReference>
<dbReference type="PROSITE" id="PS51465">
    <property type="entry name" value="KAZAL_2"/>
    <property type="match status" value="6"/>
</dbReference>
<feature type="domain" description="Kazal-like" evidence="3">
    <location>
        <begin position="525"/>
        <end position="571"/>
    </location>
</feature>
<dbReference type="CDD" id="cd00104">
    <property type="entry name" value="KAZAL_FS"/>
    <property type="match status" value="5"/>
</dbReference>
<dbReference type="SMART" id="SM00280">
    <property type="entry name" value="KAZAL"/>
    <property type="match status" value="6"/>
</dbReference>
<dbReference type="Pfam" id="PF00092">
    <property type="entry name" value="VWA"/>
    <property type="match status" value="9"/>
</dbReference>
<feature type="domain" description="VWFA" evidence="2">
    <location>
        <begin position="578"/>
        <end position="754"/>
    </location>
</feature>
<dbReference type="PANTHER" id="PTHR24020">
    <property type="entry name" value="COLLAGEN ALPHA"/>
    <property type="match status" value="1"/>
</dbReference>
<evidence type="ECO:0000313" key="5">
    <source>
        <dbReference type="Proteomes" id="UP001159428"/>
    </source>
</evidence>
<dbReference type="SMART" id="SM00327">
    <property type="entry name" value="VWA"/>
    <property type="match status" value="9"/>
</dbReference>
<feature type="domain" description="VWFA" evidence="2">
    <location>
        <begin position="303"/>
        <end position="479"/>
    </location>
</feature>
<comment type="caution">
    <text evidence="4">The sequence shown here is derived from an EMBL/GenBank/DDBJ whole genome shotgun (WGS) entry which is preliminary data.</text>
</comment>
<feature type="domain" description="Kazal-like" evidence="3">
    <location>
        <begin position="802"/>
        <end position="849"/>
    </location>
</feature>
<feature type="domain" description="VWFA" evidence="2">
    <location>
        <begin position="1904"/>
        <end position="2075"/>
    </location>
</feature>
<protein>
    <submittedName>
        <fullName evidence="4">Uncharacterized protein</fullName>
    </submittedName>
</protein>
<feature type="domain" description="Kazal-like" evidence="3">
    <location>
        <begin position="1375"/>
        <end position="1422"/>
    </location>
</feature>
<feature type="compositionally biased region" description="Polar residues" evidence="1">
    <location>
        <begin position="2300"/>
        <end position="2309"/>
    </location>
</feature>
<dbReference type="PANTHER" id="PTHR24020:SF20">
    <property type="entry name" value="PH DOMAIN-CONTAINING PROTEIN"/>
    <property type="match status" value="1"/>
</dbReference>
<evidence type="ECO:0000313" key="4">
    <source>
        <dbReference type="EMBL" id="CAH3124565.1"/>
    </source>
</evidence>
<dbReference type="InterPro" id="IPR002350">
    <property type="entry name" value="Kazal_dom"/>
</dbReference>
<accession>A0AAU9WT33</accession>
<feature type="domain" description="VWFA" evidence="2">
    <location>
        <begin position="1150"/>
        <end position="1326"/>
    </location>
</feature>
<dbReference type="InterPro" id="IPR036058">
    <property type="entry name" value="Kazal_dom_sf"/>
</dbReference>
<dbReference type="SUPFAM" id="SSF53300">
    <property type="entry name" value="vWA-like"/>
    <property type="match status" value="9"/>
</dbReference>
<feature type="domain" description="Kazal-like" evidence="3">
    <location>
        <begin position="250"/>
        <end position="296"/>
    </location>
</feature>
<evidence type="ECO:0000259" key="3">
    <source>
        <dbReference type="PROSITE" id="PS51465"/>
    </source>
</evidence>
<dbReference type="PRINTS" id="PR00453">
    <property type="entry name" value="VWFADOMAIN"/>
</dbReference>
<dbReference type="InterPro" id="IPR050525">
    <property type="entry name" value="ECM_Assembly_Org"/>
</dbReference>
<dbReference type="Proteomes" id="UP001159428">
    <property type="component" value="Unassembled WGS sequence"/>
</dbReference>
<dbReference type="PROSITE" id="PS50234">
    <property type="entry name" value="VWFA"/>
    <property type="match status" value="9"/>
</dbReference>
<dbReference type="EMBL" id="CALNXJ010000020">
    <property type="protein sequence ID" value="CAH3124565.1"/>
    <property type="molecule type" value="Genomic_DNA"/>
</dbReference>
<feature type="domain" description="VWFA" evidence="2">
    <location>
        <begin position="856"/>
        <end position="1032"/>
    </location>
</feature>
<feature type="domain" description="Kazal-like" evidence="3">
    <location>
        <begin position="1096"/>
        <end position="1143"/>
    </location>
</feature>
<dbReference type="SUPFAM" id="SSF100895">
    <property type="entry name" value="Kazal-type serine protease inhibitors"/>
    <property type="match status" value="5"/>
</dbReference>
<proteinExistence type="predicted"/>
<dbReference type="Gene3D" id="3.30.60.30">
    <property type="match status" value="6"/>
</dbReference>
<reference evidence="4 5" key="1">
    <citation type="submission" date="2022-05" db="EMBL/GenBank/DDBJ databases">
        <authorList>
            <consortium name="Genoscope - CEA"/>
            <person name="William W."/>
        </authorList>
    </citation>
    <scope>NUCLEOTIDE SEQUENCE [LARGE SCALE GENOMIC DNA]</scope>
</reference>
<dbReference type="Gene3D" id="3.40.50.410">
    <property type="entry name" value="von Willebrand factor, type A domain"/>
    <property type="match status" value="9"/>
</dbReference>
<organism evidence="4 5">
    <name type="scientific">Pocillopora meandrina</name>
    <dbReference type="NCBI Taxonomy" id="46732"/>
    <lineage>
        <taxon>Eukaryota</taxon>
        <taxon>Metazoa</taxon>
        <taxon>Cnidaria</taxon>
        <taxon>Anthozoa</taxon>
        <taxon>Hexacorallia</taxon>
        <taxon>Scleractinia</taxon>
        <taxon>Astrocoeniina</taxon>
        <taxon>Pocilloporidae</taxon>
        <taxon>Pocillopora</taxon>
    </lineage>
</organism>
<feature type="domain" description="Kazal-like" evidence="3">
    <location>
        <begin position="1660"/>
        <end position="1706"/>
    </location>
</feature>
<feature type="domain" description="VWFA" evidence="2">
    <location>
        <begin position="2094"/>
        <end position="2270"/>
    </location>
</feature>
<sequence>MKQQACRGNIWVNVTKEGPCDKECSPLLDIAFIIDSSGSIGRMNWERTKRFVKAVISKLEVSPSAAHVAAISYSTNPRVVIRFNSFQGTLQVNQVFDDMRWERGYTYTDKALLLADSELFQTSYGMRSNAKKIAIVITDGKQTTTSQYTKLSEASRGIKNKGVIVYAIGVGSGVDQAELEEIASRLDYVFTSSSFESLQNEASKIRKSVCDVSKPGNYFTSFLIDPCLNTPCNAPYNLGCKVVDNTAQCICPTCPNILKPVCASDGVEDLSECHLERQACQGNVDVSVAKRTSCDKDCRPIMDIAFIIDSSGSIGSSNWERMKRFLKALVSKLDVSASATHVAAVAYSTNPQVVMTFRNFQGTSQVNQVLDFMRWQRGLTYTDKALQLADRELFQTAKGMRSSVPKVAFVITDGKQTTTGSYTQLSVASQGMKRKGVTVYALGVGSRVDQAELEQIASGSQNVYNSTSFKDLKNIAGEIRHHFCRAYVTGPSTTPTPTTPDPCAIGCTVPFNEGCRVVNNTAQCICPTCRNIVLPVCATDGVQDQSDCHMRRQACRGDIGVTVAKQGACDKECRNVVDIAFVIDSSGSIGRKNWERMRRFLKALVSKLDVDSSATHIAAIAYSTKPKVEMKFDGLQSTNQVNRLFDRMLWQRGVTYTDKALLLANKEVFQTSGGMRLHVPKLAIVVTDGKQTKVPSYTRLSVASQGMKDKGVIVYAVGVGREANRAELEEIASGSQYVLTSSSFQDLQNLAPEMIRRLCEHKLSGRSTNIFSSNLTDPCQTTGCRAPYNIGCRVADNKAECICPTCQNTYRPVCATDGVQDLNECYLRQQACQGDIKGVTVAKQEPCDKECSAVVDIAFVIDSSGSIGRKNWEKMKRFLKALVSKLDVRRSATHIAAVAYSNSAVVVTRFSDIQSTIEVNRKLDGMRWQRGFTYTDKALLLANRDLFQTANGMRSRAPKLAFVITDGNQTTSKPYTKLSVASQGMKNKGVTVYALGVGNKAARAELLEISSGPRYVFSSSSFEELQKLVSLLTREFCEDRLTITTTVPTPPSTTPPLPTTPGSFFSSNLTDLCQTTGCRAPYNIGCRVVDNKVECICPACQNIYRPVCATDGVQDLNECYLRQQACQGDIKGVTVAKQEPCDKECSAVVDIAFVIDSSGSIGRKNWEKMKRFLKALVSKLDVRRSATHIAAVAYSNNAVVVTRFSDIQSTIEVNRKLDGMRWQRGFTYTDKALLLADRDLFQTANGMRWRVPKLAFVITDGNQTTSKPYTKLSVASQGMKNKGVTVYALGVGNKAARAELLEISSGPRYVFSSSSFEELQKLVSLLTREFCEDRLTITTTGNFFSSNLTDLCQTTGCRAPYNIGCRVVDNKVECICPACQNIYRPVCASDGVQDLNECYLRQQACQGDIKGVTVAKQEPCDKECSAVVDIAFVIDSSGSIGRKNWEKMKRFLKALVSKLDVRRSATHIAAVAYSNNAVVVTRFSDIQSTIEVNRKLDGMRWQRGFTYTDKALLLADRDLFQTANGMRWRVPKLAFVITDGNQTTSKPYTKLSVASQGMKNKGVTVYALGVGNKAARAELLEISSGPQYVFSSSSFEELQKLVSLLTREFCEDRLTITTTVPTPPSTTPPLPTTPDPCQTTGCRAPYNRGCRVVENQAECICPLCPDVRKPVCSNDGVQDKSLCNLYQQSCLGNIVAYSVKTGPCDKDCRPLLDIAFIVDSSASIGKTNWERTKRFLKALVSKLDVSPGRTHVAAVAYSTDPIVIMRFKDVQDTDGVNRVLDGMRWQRGLTYTDKALQLADRDILQTSNGMRPNIAKIVILITDGKQTKDGQYTSLLEVSERIKKKGVTMYSIGIGNGVDRNELEEIASSPDKVLTPSSFGELQAIAPQMRKAICQDPEAKYLADVIFLMDASSGTASTYTTEKDLVKSLARYLNIDPKGTRAALIVFNGRPSVISDFESFRSLTEFESKVDEVPHYGGDRSVSDALREAAGMFPKSPSSVSKVIFLVTSGKPLQPQDKNSAGDVINELSAIGVRTYLALVGPSAKIQDFRFLVDKTESVFTVESNGDVPKQVNQVGSYILSESVAPKKLNLSTYVLFVLDSSKQVTPVNFKTQKEFVKSMMSRLNLYPGESDSRVGLMVYSEEATVLLNIDNRESKSALERVVDNLPHLKKGRRIDRALEAATNVLKDVGTDNPKFVILVTAGRQEPDAKSFAAAVKPLHQTGTKTHIFAVGGDVDPSYFQGGDKAKTKIFSVPSFTDLPQKTAMLTEDLLKEYVATTTTAPIQTTPSPTGKNRKAVNKFPSTVSLRSS</sequence>
<evidence type="ECO:0000259" key="2">
    <source>
        <dbReference type="PROSITE" id="PS50234"/>
    </source>
</evidence>
<evidence type="ECO:0000256" key="1">
    <source>
        <dbReference type="SAM" id="MobiDB-lite"/>
    </source>
</evidence>
<dbReference type="InterPro" id="IPR002035">
    <property type="entry name" value="VWF_A"/>
</dbReference>
<gene>
    <name evidence="4" type="ORF">PMEA_00011348</name>
</gene>
<keyword evidence="5" id="KW-1185">Reference proteome</keyword>
<feature type="domain" description="VWFA" evidence="2">
    <location>
        <begin position="29"/>
        <end position="209"/>
    </location>
</feature>
<dbReference type="CDD" id="cd01450">
    <property type="entry name" value="vWFA_subfamily_ECM"/>
    <property type="match status" value="9"/>
</dbReference>
<dbReference type="Pfam" id="PF07648">
    <property type="entry name" value="Kazal_2"/>
    <property type="match status" value="6"/>
</dbReference>
<feature type="domain" description="VWFA" evidence="2">
    <location>
        <begin position="1429"/>
        <end position="1605"/>
    </location>
</feature>